<feature type="domain" description="Polynucleotide kinase-phosphatase ligase" evidence="2">
    <location>
        <begin position="468"/>
        <end position="845"/>
    </location>
</feature>
<dbReference type="NCBIfam" id="TIGR04075">
    <property type="entry name" value="bacter_Pnkp"/>
    <property type="match status" value="1"/>
</dbReference>
<dbReference type="OrthoDB" id="9807890at2"/>
<dbReference type="InterPro" id="IPR032380">
    <property type="entry name" value="PNKP_ligase_dom"/>
</dbReference>
<keyword evidence="3" id="KW-0808">Transferase</keyword>
<keyword evidence="3" id="KW-0418">Kinase</keyword>
<organism evidence="3 4">
    <name type="scientific">Kroppenstedtia eburnea</name>
    <dbReference type="NCBI Taxonomy" id="714067"/>
    <lineage>
        <taxon>Bacteria</taxon>
        <taxon>Bacillati</taxon>
        <taxon>Bacillota</taxon>
        <taxon>Bacilli</taxon>
        <taxon>Bacillales</taxon>
        <taxon>Thermoactinomycetaceae</taxon>
        <taxon>Kroppenstedtia</taxon>
    </lineage>
</organism>
<evidence type="ECO:0000313" key="3">
    <source>
        <dbReference type="EMBL" id="SIS75226.1"/>
    </source>
</evidence>
<dbReference type="PANTHER" id="PTHR42850:SF7">
    <property type="entry name" value="BIS(5'-NUCLEOSYL)-TETRAPHOSPHATASE PRPE [ASYMMETRICAL]"/>
    <property type="match status" value="1"/>
</dbReference>
<dbReference type="GO" id="GO:0016301">
    <property type="term" value="F:kinase activity"/>
    <property type="evidence" value="ECO:0007669"/>
    <property type="project" value="UniProtKB-KW"/>
</dbReference>
<proteinExistence type="predicted"/>
<gene>
    <name evidence="3" type="ORF">SAMN05421790_104281</name>
</gene>
<dbReference type="SUPFAM" id="SSF56091">
    <property type="entry name" value="DNA ligase/mRNA capping enzyme, catalytic domain"/>
    <property type="match status" value="1"/>
</dbReference>
<name>A0A1N7LN19_9BACL</name>
<dbReference type="Gene3D" id="3.60.21.10">
    <property type="match status" value="1"/>
</dbReference>
<dbReference type="InterPro" id="IPR024028">
    <property type="entry name" value="PNKP_bac"/>
</dbReference>
<dbReference type="InterPro" id="IPR004843">
    <property type="entry name" value="Calcineurin-like_PHP"/>
</dbReference>
<dbReference type="Pfam" id="PF16542">
    <property type="entry name" value="PNKP_ligase"/>
    <property type="match status" value="1"/>
</dbReference>
<dbReference type="GO" id="GO:0016791">
    <property type="term" value="F:phosphatase activity"/>
    <property type="evidence" value="ECO:0007669"/>
    <property type="project" value="TreeGrafter"/>
</dbReference>
<dbReference type="InterPro" id="IPR027417">
    <property type="entry name" value="P-loop_NTPase"/>
</dbReference>
<keyword evidence="4" id="KW-1185">Reference proteome</keyword>
<dbReference type="SUPFAM" id="SSF56300">
    <property type="entry name" value="Metallo-dependent phosphatases"/>
    <property type="match status" value="1"/>
</dbReference>
<dbReference type="AlphaFoldDB" id="A0A1N7LN19"/>
<dbReference type="EMBL" id="FTOD01000004">
    <property type="protein sequence ID" value="SIS75226.1"/>
    <property type="molecule type" value="Genomic_DNA"/>
</dbReference>
<dbReference type="Pfam" id="PF13671">
    <property type="entry name" value="AAA_33"/>
    <property type="match status" value="1"/>
</dbReference>
<dbReference type="SUPFAM" id="SSF52540">
    <property type="entry name" value="P-loop containing nucleoside triphosphate hydrolases"/>
    <property type="match status" value="1"/>
</dbReference>
<dbReference type="InterPro" id="IPR041780">
    <property type="entry name" value="MPP_PrpE-like"/>
</dbReference>
<dbReference type="GO" id="GO:0005737">
    <property type="term" value="C:cytoplasm"/>
    <property type="evidence" value="ECO:0007669"/>
    <property type="project" value="TreeGrafter"/>
</dbReference>
<dbReference type="Gene3D" id="3.40.50.300">
    <property type="entry name" value="P-loop containing nucleotide triphosphate hydrolases"/>
    <property type="match status" value="1"/>
</dbReference>
<dbReference type="Pfam" id="PF00149">
    <property type="entry name" value="Metallophos"/>
    <property type="match status" value="1"/>
</dbReference>
<evidence type="ECO:0000313" key="4">
    <source>
        <dbReference type="Proteomes" id="UP000186795"/>
    </source>
</evidence>
<feature type="domain" description="Calcineurin-like phosphoesterase" evidence="1">
    <location>
        <begin position="181"/>
        <end position="379"/>
    </location>
</feature>
<dbReference type="Gene3D" id="3.30.470.30">
    <property type="entry name" value="DNA ligase/mRNA capping enzyme"/>
    <property type="match status" value="2"/>
</dbReference>
<reference evidence="4" key="1">
    <citation type="submission" date="2017-01" db="EMBL/GenBank/DDBJ databases">
        <authorList>
            <person name="Varghese N."/>
            <person name="Submissions S."/>
        </authorList>
    </citation>
    <scope>NUCLEOTIDE SEQUENCE [LARGE SCALE GENOMIC DNA]</scope>
    <source>
        <strain evidence="4">DSM 45196</strain>
    </source>
</reference>
<evidence type="ECO:0000259" key="2">
    <source>
        <dbReference type="Pfam" id="PF16542"/>
    </source>
</evidence>
<dbReference type="PANTHER" id="PTHR42850">
    <property type="entry name" value="METALLOPHOSPHOESTERASE"/>
    <property type="match status" value="1"/>
</dbReference>
<dbReference type="Proteomes" id="UP000186795">
    <property type="component" value="Unassembled WGS sequence"/>
</dbReference>
<sequence>MELRIPELSLVLLIGASGSGKSTFASQHFQQTEVVSSDFCRGLVSDDENDQSATSAAFEVLHMIVAKRLQLGKLTVVDATNVRKEDRQSLIRLAREHHCLPVAILLDVGEKICRERNRTREDRNFGPHVISRQYQALRRSLRGLKREGFRRVYRLRDPDEVNRAVILREPLWCNKKEEQGPFDIIGDVHGCFRELQDLLLKLGYRIQSQTGEEGPRFEVSHPEGRKAVFLGDLVDRGPDTPGVLRLVMDMTRSGRALCVPGNHDIKLLKKLKGKNVQVRYGLEKSLEQLEKETPEWVEKAAAFLEGLVSHYVLDGGRLVVAHAGMKESMQGRGSGGVREFALFGETTGETDERGFPIRVDWAADYRGRAAVVYGHTPVPEPRWVNNTLNIDTGCVFGGRLTALRWPEKELVSVSAEEVYADPIRPLADRGEDDGDGAGILDIRDVTGKIQVMTRLLGGLTVREEQTAAALEVISRYSVDPGWLIYIPPTMAPSATSDRPGMLEHPEEAFAYYRREGVRQVVCQEKHMGSRAVVVVCRDKETAAKRFGIRTGEAGVIYTRTGRRFFGDPVVEEAILQRLRQAWDATGLWEILKTDWFCLDGELMPWSAKAQELLQNQYAAVGASAAASLPEAVRALETAAARGVETETLLKRYRDHAQSSEYFIQAYRQYCWRVEGVEDFRFAPFHLLATEGEVHTRRDHVWHMEILDQLAEADGEILTPTSRRIIDLENPGQVSEGISWWEELTGNGGEGMVVKPRDFLVQGKKGWVQPALKCRGREYLRIIYGPDYTADEHLKRLRKRGLGAKRSLALREFSLGVEGLERFVEGQPLRRVHECSFAVLALESEPVDPRL</sequence>
<dbReference type="InterPro" id="IPR050126">
    <property type="entry name" value="Ap4A_hydrolase"/>
</dbReference>
<dbReference type="RefSeq" id="WP_076524577.1">
    <property type="nucleotide sequence ID" value="NZ_CP048103.1"/>
</dbReference>
<dbReference type="CDD" id="cd07423">
    <property type="entry name" value="MPP_Prp_like"/>
    <property type="match status" value="1"/>
</dbReference>
<dbReference type="InterPro" id="IPR029052">
    <property type="entry name" value="Metallo-depent_PP-like"/>
</dbReference>
<evidence type="ECO:0000259" key="1">
    <source>
        <dbReference type="Pfam" id="PF00149"/>
    </source>
</evidence>
<protein>
    <submittedName>
        <fullName evidence="3">Polynucleotide 3'-phosphatase /polynucleotide 5'-hydroxyl-kinase /polynucleotide 2',3'-cyclic phosphate phosphodiesterase</fullName>
    </submittedName>
</protein>
<accession>A0A1N7LN19</accession>